<dbReference type="EMBL" id="JAUSVL010000001">
    <property type="protein sequence ID" value="MDQ0287910.1"/>
    <property type="molecule type" value="Genomic_DNA"/>
</dbReference>
<evidence type="ECO:0000313" key="8">
    <source>
        <dbReference type="EMBL" id="MDQ0289329.1"/>
    </source>
</evidence>
<dbReference type="EMBL" id="JAUSVL010000001">
    <property type="protein sequence ID" value="MDQ0289320.1"/>
    <property type="molecule type" value="Genomic_DNA"/>
</dbReference>
<evidence type="ECO:0000313" key="3">
    <source>
        <dbReference type="EMBL" id="MDQ0288249.1"/>
    </source>
</evidence>
<evidence type="ECO:0000313" key="7">
    <source>
        <dbReference type="EMBL" id="MDQ0289320.1"/>
    </source>
</evidence>
<dbReference type="AlphaFoldDB" id="A0AAE3VE43"/>
<dbReference type="RefSeq" id="WP_307259069.1">
    <property type="nucleotide sequence ID" value="NZ_JAUSVL010000001.1"/>
</dbReference>
<dbReference type="EMBL" id="JAUSVL010000001">
    <property type="protein sequence ID" value="MDQ0288249.1"/>
    <property type="molecule type" value="Genomic_DNA"/>
</dbReference>
<gene>
    <name evidence="2" type="ORF">J3R75_000017</name>
    <name evidence="3" type="ORF">J3R75_000356</name>
    <name evidence="4" type="ORF">J3R75_000679</name>
    <name evidence="5" type="ORF">J3R75_000737</name>
    <name evidence="6" type="ORF">J3R75_001221</name>
    <name evidence="7" type="ORF">J3R75_001427</name>
    <name evidence="8" type="ORF">J3R75_001436</name>
    <name evidence="9" type="ORF">J3R75_002950</name>
    <name evidence="10" type="ORF">J3R75_003102</name>
    <name evidence="11" type="ORF">J3R75_003836</name>
    <name evidence="12" type="ORF">J3R75_004053</name>
    <name evidence="13" type="ORF">J3R75_004056</name>
</gene>
<comment type="caution">
    <text evidence="5">The sequence shown here is derived from an EMBL/GenBank/DDBJ whole genome shotgun (WGS) entry which is preliminary data.</text>
</comment>
<evidence type="ECO:0000313" key="12">
    <source>
        <dbReference type="EMBL" id="MDQ0291946.1"/>
    </source>
</evidence>
<dbReference type="EMBL" id="JAUSVL010000001">
    <property type="protein sequence ID" value="MDQ0288572.1"/>
    <property type="molecule type" value="Genomic_DNA"/>
</dbReference>
<keyword evidence="14" id="KW-1185">Reference proteome</keyword>
<dbReference type="InterPro" id="IPR012337">
    <property type="entry name" value="RNaseH-like_sf"/>
</dbReference>
<dbReference type="EMBL" id="JAUSVL010000001">
    <property type="protein sequence ID" value="MDQ0291729.1"/>
    <property type="molecule type" value="Genomic_DNA"/>
</dbReference>
<evidence type="ECO:0000313" key="9">
    <source>
        <dbReference type="EMBL" id="MDQ0290843.1"/>
    </source>
</evidence>
<protein>
    <recommendedName>
        <fullName evidence="1">Transposase IS701-like DDE domain-containing protein</fullName>
    </recommendedName>
</protein>
<evidence type="ECO:0000313" key="2">
    <source>
        <dbReference type="EMBL" id="MDQ0287910.1"/>
    </source>
</evidence>
<dbReference type="EMBL" id="JAUSVL010000001">
    <property type="protein sequence ID" value="MDQ0291949.1"/>
    <property type="molecule type" value="Genomic_DNA"/>
</dbReference>
<dbReference type="InterPro" id="IPR038721">
    <property type="entry name" value="IS701-like_DDE_dom"/>
</dbReference>
<feature type="domain" description="Transposase IS701-like DDE" evidence="1">
    <location>
        <begin position="26"/>
        <end position="273"/>
    </location>
</feature>
<dbReference type="Proteomes" id="UP001238163">
    <property type="component" value="Unassembled WGS sequence"/>
</dbReference>
<accession>A0AAE3VE43</accession>
<dbReference type="EMBL" id="JAUSVL010000001">
    <property type="protein sequence ID" value="MDQ0290843.1"/>
    <property type="molecule type" value="Genomic_DNA"/>
</dbReference>
<evidence type="ECO:0000313" key="5">
    <source>
        <dbReference type="EMBL" id="MDQ0288630.1"/>
    </source>
</evidence>
<evidence type="ECO:0000259" key="1">
    <source>
        <dbReference type="Pfam" id="PF13546"/>
    </source>
</evidence>
<reference evidence="5" key="1">
    <citation type="submission" date="2023-07" db="EMBL/GenBank/DDBJ databases">
        <title>Genomic Encyclopedia of Type Strains, Phase IV (KMG-IV): sequencing the most valuable type-strain genomes for metagenomic binning, comparative biology and taxonomic classification.</title>
        <authorList>
            <person name="Goeker M."/>
        </authorList>
    </citation>
    <scope>NUCLEOTIDE SEQUENCE</scope>
    <source>
        <strain evidence="5">DSM 24202</strain>
    </source>
</reference>
<proteinExistence type="predicted"/>
<evidence type="ECO:0000313" key="14">
    <source>
        <dbReference type="Proteomes" id="UP001238163"/>
    </source>
</evidence>
<evidence type="ECO:0000313" key="4">
    <source>
        <dbReference type="EMBL" id="MDQ0288572.1"/>
    </source>
</evidence>
<organism evidence="5 14">
    <name type="scientific">Oligosphaera ethanolica</name>
    <dbReference type="NCBI Taxonomy" id="760260"/>
    <lineage>
        <taxon>Bacteria</taxon>
        <taxon>Pseudomonadati</taxon>
        <taxon>Lentisphaerota</taxon>
        <taxon>Oligosphaeria</taxon>
        <taxon>Oligosphaerales</taxon>
        <taxon>Oligosphaeraceae</taxon>
        <taxon>Oligosphaera</taxon>
    </lineage>
</organism>
<sequence>MENKSLLVWLRAFLATLSVGIKDVRSRKRFVTIGIGLLGASHPKTITSAINFLDMVFHWSAFYKLFSRSKWDCEGIFGPIIQEAVSLCPVYDPIISAIDDTLVRKTGKKIPGTAYARDPISPPFHVNLVIGQRYLETTIMCHGSDPNSSRAVPVAFRHAPPVKAGKVTSPEEEQILKEEKKKHNMSVRGRQQLFSLRGAIDAIPGGYDRVLIQSADGSFANSCFLTDPPHNTVIVARARKDTVFVEPLCPEQRKGNRKYGQRLPSPKDILASDNYETRTMEVFKHGRKLAVHYKCVQNVRWPGATHDQPCNLIVIKPFPYRLTKNGRTLYRQPAFLVVTGAINKITIEQAIRAYLLRWEIEVSFRDQKAILGIGKAQVWNKDSVAKVPAFISACYAALLLASIRLYDDKRNEAFPTRERWRNDPVTRPSLRDLVRLMQSELAEGKKSAPDVA</sequence>
<evidence type="ECO:0000313" key="13">
    <source>
        <dbReference type="EMBL" id="MDQ0291949.1"/>
    </source>
</evidence>
<dbReference type="EMBL" id="JAUSVL010000001">
    <property type="protein sequence ID" value="MDQ0290995.1"/>
    <property type="molecule type" value="Genomic_DNA"/>
</dbReference>
<name>A0AAE3VE43_9BACT</name>
<dbReference type="EMBL" id="JAUSVL010000001">
    <property type="protein sequence ID" value="MDQ0291946.1"/>
    <property type="molecule type" value="Genomic_DNA"/>
</dbReference>
<dbReference type="Pfam" id="PF13546">
    <property type="entry name" value="DDE_5"/>
    <property type="match status" value="1"/>
</dbReference>
<dbReference type="EMBL" id="JAUSVL010000001">
    <property type="protein sequence ID" value="MDQ0288630.1"/>
    <property type="molecule type" value="Genomic_DNA"/>
</dbReference>
<dbReference type="EMBL" id="JAUSVL010000001">
    <property type="protein sequence ID" value="MDQ0289114.1"/>
    <property type="molecule type" value="Genomic_DNA"/>
</dbReference>
<dbReference type="SUPFAM" id="SSF53098">
    <property type="entry name" value="Ribonuclease H-like"/>
    <property type="match status" value="1"/>
</dbReference>
<evidence type="ECO:0000313" key="10">
    <source>
        <dbReference type="EMBL" id="MDQ0290995.1"/>
    </source>
</evidence>
<evidence type="ECO:0000313" key="6">
    <source>
        <dbReference type="EMBL" id="MDQ0289114.1"/>
    </source>
</evidence>
<dbReference type="EMBL" id="JAUSVL010000001">
    <property type="protein sequence ID" value="MDQ0289329.1"/>
    <property type="molecule type" value="Genomic_DNA"/>
</dbReference>
<evidence type="ECO:0000313" key="11">
    <source>
        <dbReference type="EMBL" id="MDQ0291729.1"/>
    </source>
</evidence>